<keyword evidence="2" id="KW-1185">Reference proteome</keyword>
<dbReference type="EMBL" id="KE126601">
    <property type="protein sequence ID" value="EPB66057.1"/>
    <property type="molecule type" value="Genomic_DNA"/>
</dbReference>
<proteinExistence type="predicted"/>
<accession>A0A0D6LEG4</accession>
<organism evidence="1 2">
    <name type="scientific">Ancylostoma ceylanicum</name>
    <dbReference type="NCBI Taxonomy" id="53326"/>
    <lineage>
        <taxon>Eukaryota</taxon>
        <taxon>Metazoa</taxon>
        <taxon>Ecdysozoa</taxon>
        <taxon>Nematoda</taxon>
        <taxon>Chromadorea</taxon>
        <taxon>Rhabditida</taxon>
        <taxon>Rhabditina</taxon>
        <taxon>Rhabditomorpha</taxon>
        <taxon>Strongyloidea</taxon>
        <taxon>Ancylostomatidae</taxon>
        <taxon>Ancylostomatinae</taxon>
        <taxon>Ancylostoma</taxon>
    </lineage>
</organism>
<dbReference type="Proteomes" id="UP000054495">
    <property type="component" value="Unassembled WGS sequence"/>
</dbReference>
<name>A0A0D6LEG4_9BILA</name>
<evidence type="ECO:0000313" key="1">
    <source>
        <dbReference type="EMBL" id="EPB66057.1"/>
    </source>
</evidence>
<protein>
    <submittedName>
        <fullName evidence="1">Uncharacterized protein</fullName>
    </submittedName>
</protein>
<sequence>MVADRRIPLPYGLGDNIPRNRLWIYNLSLSYGFALFYANNKISLATTLVDQLSVAGGYSPAGLNNAHPI</sequence>
<evidence type="ECO:0000313" key="2">
    <source>
        <dbReference type="Proteomes" id="UP000054495"/>
    </source>
</evidence>
<dbReference type="AlphaFoldDB" id="A0A0D6LEG4"/>
<gene>
    <name evidence="1" type="ORF">ANCCEY_14855</name>
</gene>
<reference evidence="1 2" key="1">
    <citation type="submission" date="2013-05" db="EMBL/GenBank/DDBJ databases">
        <title>Draft genome of the parasitic nematode Anyclostoma ceylanicum.</title>
        <authorList>
            <person name="Mitreva M."/>
        </authorList>
    </citation>
    <scope>NUCLEOTIDE SEQUENCE [LARGE SCALE GENOMIC DNA]</scope>
</reference>